<dbReference type="SUPFAM" id="SSF158446">
    <property type="entry name" value="IVS-encoded protein-like"/>
    <property type="match status" value="1"/>
</dbReference>
<proteinExistence type="predicted"/>
<dbReference type="Proteomes" id="UP000177457">
    <property type="component" value="Unassembled WGS sequence"/>
</dbReference>
<sequence>MVKNDTEKRVYDLEERTARFAEAIIDFCKTIPENVITRPIITQLVKAGTSQAANYYEACEAETTKDFIHKIGIVLKEIRETKLWLRLIARAHEPCKNRSRELWKEAHELNLIFAKSRKTAKENEAKQQRIHH</sequence>
<dbReference type="Gene3D" id="1.20.1440.60">
    <property type="entry name" value="23S rRNA-intervening sequence"/>
    <property type="match status" value="1"/>
</dbReference>
<dbReference type="PIRSF" id="PIRSF035652">
    <property type="entry name" value="CHP02436"/>
    <property type="match status" value="1"/>
</dbReference>
<evidence type="ECO:0000313" key="1">
    <source>
        <dbReference type="EMBL" id="OGH70649.1"/>
    </source>
</evidence>
<dbReference type="PANTHER" id="PTHR38471:SF2">
    <property type="entry name" value="FOUR HELIX BUNDLE PROTEIN"/>
    <property type="match status" value="1"/>
</dbReference>
<comment type="caution">
    <text evidence="1">The sequence shown here is derived from an EMBL/GenBank/DDBJ whole genome shotgun (WGS) entry which is preliminary data.</text>
</comment>
<name>A0A1F6MGA0_9BACT</name>
<dbReference type="STRING" id="1798683.A3C90_01770"/>
<protein>
    <recommendedName>
        <fullName evidence="3">Four helix bundle protein</fullName>
    </recommendedName>
</protein>
<dbReference type="InterPro" id="IPR036583">
    <property type="entry name" value="23S_rRNA_IVS_sf"/>
</dbReference>
<dbReference type="PANTHER" id="PTHR38471">
    <property type="entry name" value="FOUR HELIX BUNDLE PROTEIN"/>
    <property type="match status" value="1"/>
</dbReference>
<reference evidence="1 2" key="1">
    <citation type="journal article" date="2016" name="Nat. Commun.">
        <title>Thousands of microbial genomes shed light on interconnected biogeochemical processes in an aquifer system.</title>
        <authorList>
            <person name="Anantharaman K."/>
            <person name="Brown C.T."/>
            <person name="Hug L.A."/>
            <person name="Sharon I."/>
            <person name="Castelle C.J."/>
            <person name="Probst A.J."/>
            <person name="Thomas B.C."/>
            <person name="Singh A."/>
            <person name="Wilkins M.J."/>
            <person name="Karaoz U."/>
            <person name="Brodie E.L."/>
            <person name="Williams K.H."/>
            <person name="Hubbard S.S."/>
            <person name="Banfield J.F."/>
        </authorList>
    </citation>
    <scope>NUCLEOTIDE SEQUENCE [LARGE SCALE GENOMIC DNA]</scope>
</reference>
<evidence type="ECO:0000313" key="2">
    <source>
        <dbReference type="Proteomes" id="UP000177457"/>
    </source>
</evidence>
<dbReference type="NCBIfam" id="TIGR02436">
    <property type="entry name" value="four helix bundle protein"/>
    <property type="match status" value="1"/>
</dbReference>
<dbReference type="EMBL" id="MFQE01000043">
    <property type="protein sequence ID" value="OGH70649.1"/>
    <property type="molecule type" value="Genomic_DNA"/>
</dbReference>
<organism evidence="1 2">
    <name type="scientific">Candidatus Magasanikbacteria bacterium RIFCSPHIGHO2_02_FULL_51_14</name>
    <dbReference type="NCBI Taxonomy" id="1798683"/>
    <lineage>
        <taxon>Bacteria</taxon>
        <taxon>Candidatus Magasanikiibacteriota</taxon>
    </lineage>
</organism>
<accession>A0A1F6MGA0</accession>
<dbReference type="Pfam" id="PF05635">
    <property type="entry name" value="23S_rRNA_IVP"/>
    <property type="match status" value="1"/>
</dbReference>
<dbReference type="AlphaFoldDB" id="A0A1F6MGA0"/>
<gene>
    <name evidence="1" type="ORF">A3C90_01770</name>
</gene>
<evidence type="ECO:0008006" key="3">
    <source>
        <dbReference type="Google" id="ProtNLM"/>
    </source>
</evidence>
<dbReference type="InterPro" id="IPR012657">
    <property type="entry name" value="23S_rRNA-intervening_sequence"/>
</dbReference>